<dbReference type="InterPro" id="IPR050872">
    <property type="entry name" value="PPR_P_subfamily"/>
</dbReference>
<name>A0AAV5A192_9AGAM</name>
<dbReference type="PANTHER" id="PTHR46128:SF329">
    <property type="entry name" value="MITOCHONDRIAL GROUP I INTRON SPLICING FACTOR DMR1"/>
    <property type="match status" value="1"/>
</dbReference>
<keyword evidence="6" id="KW-1185">Reference proteome</keyword>
<feature type="chain" id="PRO_5043775151" description="Pentatricopeptide repeat-containing protein" evidence="4">
    <location>
        <begin position="19"/>
        <end position="1144"/>
    </location>
</feature>
<feature type="repeat" description="PPR" evidence="2">
    <location>
        <begin position="502"/>
        <end position="536"/>
    </location>
</feature>
<feature type="repeat" description="PPR" evidence="2">
    <location>
        <begin position="653"/>
        <end position="687"/>
    </location>
</feature>
<dbReference type="InterPro" id="IPR011990">
    <property type="entry name" value="TPR-like_helical_dom_sf"/>
</dbReference>
<keyword evidence="4" id="KW-0732">Signal</keyword>
<comment type="caution">
    <text evidence="5">The sequence shown here is derived from an EMBL/GenBank/DDBJ whole genome shotgun (WGS) entry which is preliminary data.</text>
</comment>
<proteinExistence type="inferred from homology"/>
<feature type="signal peptide" evidence="4">
    <location>
        <begin position="1"/>
        <end position="18"/>
    </location>
</feature>
<evidence type="ECO:0000256" key="2">
    <source>
        <dbReference type="PROSITE-ProRule" id="PRU00708"/>
    </source>
</evidence>
<evidence type="ECO:0000256" key="3">
    <source>
        <dbReference type="SAM" id="MobiDB-lite"/>
    </source>
</evidence>
<gene>
    <name evidence="5" type="ORF">Clacol_001448</name>
</gene>
<dbReference type="AlphaFoldDB" id="A0AAV5A192"/>
<organism evidence="5 6">
    <name type="scientific">Clathrus columnatus</name>
    <dbReference type="NCBI Taxonomy" id="1419009"/>
    <lineage>
        <taxon>Eukaryota</taxon>
        <taxon>Fungi</taxon>
        <taxon>Dikarya</taxon>
        <taxon>Basidiomycota</taxon>
        <taxon>Agaricomycotina</taxon>
        <taxon>Agaricomycetes</taxon>
        <taxon>Phallomycetidae</taxon>
        <taxon>Phallales</taxon>
        <taxon>Clathraceae</taxon>
        <taxon>Clathrus</taxon>
    </lineage>
</organism>
<evidence type="ECO:0008006" key="7">
    <source>
        <dbReference type="Google" id="ProtNLM"/>
    </source>
</evidence>
<dbReference type="Pfam" id="PF13041">
    <property type="entry name" value="PPR_2"/>
    <property type="match status" value="2"/>
</dbReference>
<dbReference type="Pfam" id="PF01535">
    <property type="entry name" value="PPR"/>
    <property type="match status" value="2"/>
</dbReference>
<accession>A0AAV5A192</accession>
<dbReference type="EMBL" id="BPWL01000002">
    <property type="protein sequence ID" value="GJJ07248.1"/>
    <property type="molecule type" value="Genomic_DNA"/>
</dbReference>
<evidence type="ECO:0000256" key="4">
    <source>
        <dbReference type="SAM" id="SignalP"/>
    </source>
</evidence>
<reference evidence="5" key="1">
    <citation type="submission" date="2021-10" db="EMBL/GenBank/DDBJ databases">
        <title>De novo Genome Assembly of Clathrus columnatus (Basidiomycota, Fungi) Using Illumina and Nanopore Sequence Data.</title>
        <authorList>
            <person name="Ogiso-Tanaka E."/>
            <person name="Itagaki H."/>
            <person name="Hosoya T."/>
            <person name="Hosaka K."/>
        </authorList>
    </citation>
    <scope>NUCLEOTIDE SEQUENCE</scope>
    <source>
        <strain evidence="5">MO-923</strain>
    </source>
</reference>
<feature type="repeat" description="PPR" evidence="2">
    <location>
        <begin position="467"/>
        <end position="501"/>
    </location>
</feature>
<comment type="similarity">
    <text evidence="1">Belongs to the PPR family. P subfamily.</text>
</comment>
<evidence type="ECO:0000313" key="5">
    <source>
        <dbReference type="EMBL" id="GJJ07248.1"/>
    </source>
</evidence>
<dbReference type="NCBIfam" id="TIGR00756">
    <property type="entry name" value="PPR"/>
    <property type="match status" value="3"/>
</dbReference>
<dbReference type="PANTHER" id="PTHR46128">
    <property type="entry name" value="MITOCHONDRIAL GROUP I INTRON SPLICING FACTOR CCM1"/>
    <property type="match status" value="1"/>
</dbReference>
<evidence type="ECO:0000313" key="6">
    <source>
        <dbReference type="Proteomes" id="UP001050691"/>
    </source>
</evidence>
<evidence type="ECO:0000256" key="1">
    <source>
        <dbReference type="ARBA" id="ARBA00007626"/>
    </source>
</evidence>
<feature type="region of interest" description="Disordered" evidence="3">
    <location>
        <begin position="949"/>
        <end position="995"/>
    </location>
</feature>
<dbReference type="Proteomes" id="UP001050691">
    <property type="component" value="Unassembled WGS sequence"/>
</dbReference>
<sequence length="1144" mass="130585">MVLGGIVLVVSLGSKSCSQCVEKTKLIILSSNRRDFSYEARQAVEDIRETESSTTGEEDNHNVTNPEHRLTLYSAISLFRKHIREPPSDVIEMLQVWHALDRADNTGHRLIAMESLHHTELRRFAEILVEFGSTSLKEPTPSVIQTANVLDAILKEIHRRTPKNPPRSDKYLHWHLKILRREYLSVAEALSRENYHAIRKHPKLIQTMSRLFTSVHYNSGLAQAVDILLVFPDLLFTHLKAENRFAGLVDVESKRVRDLVFGAFSSVTDPLGWITTAAKSEEAQIFAMRIFFWIYKKRGDTDQSWHLFECLQARHIIIPFEIQVDLLKLFAKERAFQCAEGIKTSLQTHFKELVTEPDKRVESELYGSLYLASIQGDFQKAQDDYNIIVSRGFVVPGARRLLMHAYAVGDKPERAEELFSELFRPGASAQPTLRDYREVIYAHVRAKNLTAVNHWLEKMMDANIPPNLSIYNNILAAFAQNNDIEASISIMSKMYENNIQPDKFSFTTVMSIYAAKKDPFGAEKLYQRALKEGIEPDEVMTLALMNAHIDAGSWQGAIRVFDYLNTGKRIHKSRYLGQLYNLLLKAYVLIGAPFNVVLKIFRRFEKLNLIPTLRTYTLLIQSACDSKRMDIARDLFLELDTLPTYGRLKSHIDAYLMTVLIAGFLRAGDMKRARLVYEDMLSRDLRPKATTFSIIVRSFADRRTAESLRTAEEFIHSLLDMDETHKTWLNTLRGGPNKALEALFAPLMTIYGYELDIAGVQRLHEYMISAGGDPTVTSLTILMDAYRRTGNLKAVEEVWLDVVTVARRFTQKDLLDRLPVFKRHSPDDEEVSLGSTSEIPSYQTNTLCMPLSVYIEALSFAGKHIEIAKVWKQVRDWGFAFDAHNWNHLAIALVKAGEVERGFEIVERVLIPHHKKEAADIVRDRKKNPSSPFFFVKASVSKNTAAVDGNKAVQETTTDFPPASSADAKHLEEEEEEKEEARQQPVGSHLESRRIESIAISTRQQRKFMLTDSDVDSPDMDPAQPLHELQQMSAHYQGWRTHTRTLKTLQFALHTLGSGQPVRATKESGSLLSSADEVDDSAETRIREKMEDDWSDVSHQDAERMVAAEILDSIMVRYPKSLVLVERYIRRQELRQYRADLSIA</sequence>
<dbReference type="Gene3D" id="1.25.40.10">
    <property type="entry name" value="Tetratricopeptide repeat domain"/>
    <property type="match status" value="2"/>
</dbReference>
<dbReference type="PROSITE" id="PS51375">
    <property type="entry name" value="PPR"/>
    <property type="match status" value="3"/>
</dbReference>
<dbReference type="InterPro" id="IPR002885">
    <property type="entry name" value="PPR_rpt"/>
</dbReference>
<dbReference type="SUPFAM" id="SSF48452">
    <property type="entry name" value="TPR-like"/>
    <property type="match status" value="1"/>
</dbReference>
<protein>
    <recommendedName>
        <fullName evidence="7">Pentatricopeptide repeat-containing protein</fullName>
    </recommendedName>
</protein>